<dbReference type="UniPathway" id="UPA00068"/>
<dbReference type="SUPFAM" id="SSF46785">
    <property type="entry name" value="Winged helix' DNA-binding domain"/>
    <property type="match status" value="1"/>
</dbReference>
<evidence type="ECO:0000256" key="5">
    <source>
        <dbReference type="ARBA" id="ARBA00023125"/>
    </source>
</evidence>
<keyword evidence="7" id="KW-0055">Arginine biosynthesis</keyword>
<dbReference type="SUPFAM" id="SSF55252">
    <property type="entry name" value="C-terminal domain of arginine repressor"/>
    <property type="match status" value="1"/>
</dbReference>
<evidence type="ECO:0000256" key="4">
    <source>
        <dbReference type="ARBA" id="ARBA00023015"/>
    </source>
</evidence>
<dbReference type="PANTHER" id="PTHR34471:SF1">
    <property type="entry name" value="ARGININE REPRESSOR"/>
    <property type="match status" value="1"/>
</dbReference>
<dbReference type="GO" id="GO:0034618">
    <property type="term" value="F:arginine binding"/>
    <property type="evidence" value="ECO:0007669"/>
    <property type="project" value="InterPro"/>
</dbReference>
<comment type="function">
    <text evidence="7">Regulates arginine biosynthesis genes.</text>
</comment>
<comment type="subcellular location">
    <subcellularLocation>
        <location evidence="1 7">Cytoplasm</location>
    </subcellularLocation>
</comment>
<evidence type="ECO:0000256" key="1">
    <source>
        <dbReference type="ARBA" id="ARBA00004496"/>
    </source>
</evidence>
<evidence type="ECO:0000256" key="3">
    <source>
        <dbReference type="ARBA" id="ARBA00022490"/>
    </source>
</evidence>
<dbReference type="GO" id="GO:0003700">
    <property type="term" value="F:DNA-binding transcription factor activity"/>
    <property type="evidence" value="ECO:0007669"/>
    <property type="project" value="UniProtKB-UniRule"/>
</dbReference>
<keyword evidence="12" id="KW-1185">Reference proteome</keyword>
<dbReference type="GO" id="GO:1900079">
    <property type="term" value="P:regulation of arginine biosynthetic process"/>
    <property type="evidence" value="ECO:0007669"/>
    <property type="project" value="UniProtKB-UniRule"/>
</dbReference>
<dbReference type="EMBL" id="SDGZ01000013">
    <property type="protein sequence ID" value="TYC49796.1"/>
    <property type="molecule type" value="Genomic_DNA"/>
</dbReference>
<feature type="domain" description="Arginine repressor DNA-binding" evidence="9">
    <location>
        <begin position="4"/>
        <end position="68"/>
    </location>
</feature>
<organism evidence="11 12">
    <name type="scientific">Weissella muntiaci</name>
    <dbReference type="NCBI Taxonomy" id="2508881"/>
    <lineage>
        <taxon>Bacteria</taxon>
        <taxon>Bacillati</taxon>
        <taxon>Bacillota</taxon>
        <taxon>Bacilli</taxon>
        <taxon>Lactobacillales</taxon>
        <taxon>Lactobacillaceae</taxon>
        <taxon>Weissella</taxon>
    </lineage>
</organism>
<dbReference type="AlphaFoldDB" id="A0A6C2C896"/>
<proteinExistence type="inferred from homology"/>
<dbReference type="OrthoDB" id="9807089at2"/>
<dbReference type="GO" id="GO:0006526">
    <property type="term" value="P:L-arginine biosynthetic process"/>
    <property type="evidence" value="ECO:0007669"/>
    <property type="project" value="UniProtKB-UniPathway"/>
</dbReference>
<dbReference type="GO" id="GO:0003677">
    <property type="term" value="F:DNA binding"/>
    <property type="evidence" value="ECO:0007669"/>
    <property type="project" value="UniProtKB-KW"/>
</dbReference>
<dbReference type="InterPro" id="IPR001669">
    <property type="entry name" value="Arg_repress"/>
</dbReference>
<keyword evidence="6 7" id="KW-0804">Transcription</keyword>
<dbReference type="InterPro" id="IPR036251">
    <property type="entry name" value="Arg_repress_C_sf"/>
</dbReference>
<keyword evidence="7" id="KW-0028">Amino-acid biosynthesis</keyword>
<dbReference type="Pfam" id="PF01316">
    <property type="entry name" value="Arg_repressor"/>
    <property type="match status" value="1"/>
</dbReference>
<dbReference type="RefSeq" id="WP_148622355.1">
    <property type="nucleotide sequence ID" value="NZ_SDGZ01000013.1"/>
</dbReference>
<keyword evidence="3 7" id="KW-0963">Cytoplasm</keyword>
<comment type="caution">
    <text evidence="11">The sequence shown here is derived from an EMBL/GenBank/DDBJ whole genome shotgun (WGS) entry which is preliminary data.</text>
</comment>
<reference evidence="11 12" key="1">
    <citation type="submission" date="2019-01" db="EMBL/GenBank/DDBJ databases">
        <title>Weissella sp. nov., a novel lactic acid bacterium isolated from animal feces.</title>
        <authorList>
            <person name="Wang L.-T."/>
        </authorList>
    </citation>
    <scope>NUCLEOTIDE SEQUENCE [LARGE SCALE GENOMIC DNA]</scope>
    <source>
        <strain evidence="11 12">8H-2</strain>
    </source>
</reference>
<accession>A0A6C2C896</accession>
<dbReference type="HAMAP" id="MF_00173">
    <property type="entry name" value="Arg_repressor"/>
    <property type="match status" value="1"/>
</dbReference>
<dbReference type="Pfam" id="PF02863">
    <property type="entry name" value="Arg_repressor_C"/>
    <property type="match status" value="1"/>
</dbReference>
<evidence type="ECO:0000313" key="11">
    <source>
        <dbReference type="EMBL" id="TYC49796.1"/>
    </source>
</evidence>
<keyword evidence="7" id="KW-0678">Repressor</keyword>
<name>A0A6C2C896_9LACO</name>
<evidence type="ECO:0000313" key="12">
    <source>
        <dbReference type="Proteomes" id="UP000371977"/>
    </source>
</evidence>
<dbReference type="GO" id="GO:0005737">
    <property type="term" value="C:cytoplasm"/>
    <property type="evidence" value="ECO:0007669"/>
    <property type="project" value="UniProtKB-SubCell"/>
</dbReference>
<dbReference type="InterPro" id="IPR036390">
    <property type="entry name" value="WH_DNA-bd_sf"/>
</dbReference>
<comment type="pathway">
    <text evidence="7">Amino-acid biosynthesis; L-arginine biosynthesis [regulation].</text>
</comment>
<dbReference type="InterPro" id="IPR020900">
    <property type="entry name" value="Arg_repress_DNA-bd"/>
</dbReference>
<comment type="similarity">
    <text evidence="2 7">Belongs to the ArgR family.</text>
</comment>
<dbReference type="PRINTS" id="PR01467">
    <property type="entry name" value="ARGREPRESSOR"/>
</dbReference>
<keyword evidence="5 7" id="KW-0238">DNA-binding</keyword>
<evidence type="ECO:0000256" key="6">
    <source>
        <dbReference type="ARBA" id="ARBA00023163"/>
    </source>
</evidence>
<evidence type="ECO:0000259" key="10">
    <source>
        <dbReference type="Pfam" id="PF02863"/>
    </source>
</evidence>
<evidence type="ECO:0000259" key="9">
    <source>
        <dbReference type="Pfam" id="PF01316"/>
    </source>
</evidence>
<gene>
    <name evidence="7 11" type="primary">argR</name>
    <name evidence="11" type="ORF">ESZ50_04185</name>
</gene>
<dbReference type="GO" id="GO:0051259">
    <property type="term" value="P:protein complex oligomerization"/>
    <property type="evidence" value="ECO:0007669"/>
    <property type="project" value="InterPro"/>
</dbReference>
<evidence type="ECO:0000256" key="8">
    <source>
        <dbReference type="NCBIfam" id="TIGR01529"/>
    </source>
</evidence>
<sequence length="153" mass="17264">MALRKKERQALILRLIEDEVIDSQEELMLHLEEAGMEVTQATVSRDIKELMIIRRPDSQGQIRYQLMTIDGNLAEDGDKLANLFGDLVQTMQRVEFMIVIKTLPGYGNRLGAALDDEEMDDLLGTLAGHDTIYVTAPSVEAAERLEALFNSWN</sequence>
<evidence type="ECO:0000256" key="7">
    <source>
        <dbReference type="HAMAP-Rule" id="MF_00173"/>
    </source>
</evidence>
<dbReference type="PANTHER" id="PTHR34471">
    <property type="entry name" value="ARGININE REPRESSOR"/>
    <property type="match status" value="1"/>
</dbReference>
<dbReference type="Proteomes" id="UP000371977">
    <property type="component" value="Unassembled WGS sequence"/>
</dbReference>
<keyword evidence="4 7" id="KW-0805">Transcription regulation</keyword>
<dbReference type="Gene3D" id="1.10.10.10">
    <property type="entry name" value="Winged helix-like DNA-binding domain superfamily/Winged helix DNA-binding domain"/>
    <property type="match status" value="1"/>
</dbReference>
<protein>
    <recommendedName>
        <fullName evidence="7 8">Arginine repressor</fullName>
    </recommendedName>
</protein>
<dbReference type="InterPro" id="IPR020899">
    <property type="entry name" value="Arg_repress_C"/>
</dbReference>
<dbReference type="InterPro" id="IPR036388">
    <property type="entry name" value="WH-like_DNA-bd_sf"/>
</dbReference>
<dbReference type="Gene3D" id="3.30.1360.40">
    <property type="match status" value="1"/>
</dbReference>
<dbReference type="NCBIfam" id="TIGR01529">
    <property type="entry name" value="argR_whole"/>
    <property type="match status" value="1"/>
</dbReference>
<feature type="domain" description="Arginine repressor C-terminal" evidence="10">
    <location>
        <begin position="85"/>
        <end position="149"/>
    </location>
</feature>
<evidence type="ECO:0000256" key="2">
    <source>
        <dbReference type="ARBA" id="ARBA00008316"/>
    </source>
</evidence>